<accession>A0A6P8ZLK8</accession>
<reference evidence="2" key="1">
    <citation type="submission" date="2025-08" db="UniProtKB">
        <authorList>
            <consortium name="RefSeq"/>
        </authorList>
    </citation>
    <scope>IDENTIFICATION</scope>
    <source>
        <tissue evidence="2">Total insect</tissue>
    </source>
</reference>
<sequence length="161" mass="17657">MASRRAKLLAQMGKKSEIAANPFAMQTPVRENHTGEDWNLQHSASSTQSDESSLCLGDDAIKVVERRQTLKRRLFVGADLKPCSKNTERATSVSTSCRNSALKPFKEAASTKSKTDPQNSVSYLTVPKTLKEAAVKPPSQETNKESILGRLVLRLPVCSQL</sequence>
<dbReference type="AlphaFoldDB" id="A0A6P8ZLK8"/>
<evidence type="ECO:0000313" key="2">
    <source>
        <dbReference type="RefSeq" id="XP_034239029.1"/>
    </source>
</evidence>
<dbReference type="Proteomes" id="UP000515158">
    <property type="component" value="Unplaced"/>
</dbReference>
<gene>
    <name evidence="2" type="primary">LOC117643951</name>
</gene>
<organism evidence="2">
    <name type="scientific">Thrips palmi</name>
    <name type="common">Melon thrips</name>
    <dbReference type="NCBI Taxonomy" id="161013"/>
    <lineage>
        <taxon>Eukaryota</taxon>
        <taxon>Metazoa</taxon>
        <taxon>Ecdysozoa</taxon>
        <taxon>Arthropoda</taxon>
        <taxon>Hexapoda</taxon>
        <taxon>Insecta</taxon>
        <taxon>Pterygota</taxon>
        <taxon>Neoptera</taxon>
        <taxon>Paraneoptera</taxon>
        <taxon>Thysanoptera</taxon>
        <taxon>Terebrantia</taxon>
        <taxon>Thripoidea</taxon>
        <taxon>Thripidae</taxon>
        <taxon>Thrips</taxon>
    </lineage>
</organism>
<keyword evidence="1" id="KW-1185">Reference proteome</keyword>
<protein>
    <submittedName>
        <fullName evidence="2">Uncharacterized protein LOC117643951</fullName>
    </submittedName>
</protein>
<name>A0A6P8ZLK8_THRPL</name>
<evidence type="ECO:0000313" key="1">
    <source>
        <dbReference type="Proteomes" id="UP000515158"/>
    </source>
</evidence>
<proteinExistence type="predicted"/>
<dbReference type="RefSeq" id="XP_034239029.1">
    <property type="nucleotide sequence ID" value="XM_034383138.1"/>
</dbReference>
<dbReference type="KEGG" id="tpal:117643951"/>
<dbReference type="InParanoid" id="A0A6P8ZLK8"/>
<dbReference type="GeneID" id="117643951"/>